<feature type="region of interest" description="Disordered" evidence="1">
    <location>
        <begin position="79"/>
        <end position="109"/>
    </location>
</feature>
<sequence>MITRSLKTTTTTTSTTATSKNPSSLIQESKKKSSKKLPTSKNNGTVNDNHKAPVFDCDCFDCYTSYWFRWDSSPNRELIHQKGMTPSPQVEIQSRSGDKIQQQQTTHAAYPPPAVDRHLAAASHRCVSTITRRPTKRVRRSAAAATRVAAATTPRCRRPSLAAAPPHLAVPCSRLCRAAALLRHEAASGRPLKNPSRSVEVFKICSQTHLHRSQSRHRRHVLLGQQQPTPALPDGGAARRHEHLLKPPRYHESAALRRSWV</sequence>
<dbReference type="PANTHER" id="PTHR31903:SF4">
    <property type="entry name" value="OS11G0490300 PROTEIN"/>
    <property type="match status" value="1"/>
</dbReference>
<evidence type="ECO:0000256" key="1">
    <source>
        <dbReference type="SAM" id="MobiDB-lite"/>
    </source>
</evidence>
<accession>A0A9Q0F920</accession>
<keyword evidence="3" id="KW-1185">Reference proteome</keyword>
<proteinExistence type="predicted"/>
<evidence type="ECO:0000313" key="3">
    <source>
        <dbReference type="Proteomes" id="UP001141552"/>
    </source>
</evidence>
<gene>
    <name evidence="2" type="ORF">Tsubulata_030174</name>
</gene>
<reference evidence="2" key="2">
    <citation type="journal article" date="2023" name="Plants (Basel)">
        <title>Annotation of the Turnera subulata (Passifloraceae) Draft Genome Reveals the S-Locus Evolved after the Divergence of Turneroideae from Passifloroideae in a Stepwise Manner.</title>
        <authorList>
            <person name="Henning P.M."/>
            <person name="Roalson E.H."/>
            <person name="Mir W."/>
            <person name="McCubbin A.G."/>
            <person name="Shore J.S."/>
        </authorList>
    </citation>
    <scope>NUCLEOTIDE SEQUENCE</scope>
    <source>
        <strain evidence="2">F60SS</strain>
    </source>
</reference>
<dbReference type="Proteomes" id="UP001141552">
    <property type="component" value="Unassembled WGS sequence"/>
</dbReference>
<name>A0A9Q0F920_9ROSI</name>
<organism evidence="2 3">
    <name type="scientific">Turnera subulata</name>
    <dbReference type="NCBI Taxonomy" id="218843"/>
    <lineage>
        <taxon>Eukaryota</taxon>
        <taxon>Viridiplantae</taxon>
        <taxon>Streptophyta</taxon>
        <taxon>Embryophyta</taxon>
        <taxon>Tracheophyta</taxon>
        <taxon>Spermatophyta</taxon>
        <taxon>Magnoliopsida</taxon>
        <taxon>eudicotyledons</taxon>
        <taxon>Gunneridae</taxon>
        <taxon>Pentapetalae</taxon>
        <taxon>rosids</taxon>
        <taxon>fabids</taxon>
        <taxon>Malpighiales</taxon>
        <taxon>Passifloraceae</taxon>
        <taxon>Turnera</taxon>
    </lineage>
</organism>
<dbReference type="PANTHER" id="PTHR31903">
    <property type="entry name" value="F12F1.11-RELATED"/>
    <property type="match status" value="1"/>
</dbReference>
<dbReference type="EMBL" id="JAKUCV010006467">
    <property type="protein sequence ID" value="KAJ4827183.1"/>
    <property type="molecule type" value="Genomic_DNA"/>
</dbReference>
<dbReference type="AlphaFoldDB" id="A0A9Q0F920"/>
<comment type="caution">
    <text evidence="2">The sequence shown here is derived from an EMBL/GenBank/DDBJ whole genome shotgun (WGS) entry which is preliminary data.</text>
</comment>
<feature type="compositionally biased region" description="Polar residues" evidence="1">
    <location>
        <begin position="84"/>
        <end position="107"/>
    </location>
</feature>
<feature type="region of interest" description="Disordered" evidence="1">
    <location>
        <begin position="1"/>
        <end position="47"/>
    </location>
</feature>
<protein>
    <submittedName>
        <fullName evidence="2">Uncharacterized protein</fullName>
    </submittedName>
</protein>
<reference evidence="2" key="1">
    <citation type="submission" date="2022-02" db="EMBL/GenBank/DDBJ databases">
        <authorList>
            <person name="Henning P.M."/>
            <person name="McCubbin A.G."/>
            <person name="Shore J.S."/>
        </authorList>
    </citation>
    <scope>NUCLEOTIDE SEQUENCE</scope>
    <source>
        <strain evidence="2">F60SS</strain>
        <tissue evidence="2">Leaves</tissue>
    </source>
</reference>
<dbReference type="OrthoDB" id="1937859at2759"/>
<feature type="compositionally biased region" description="Low complexity" evidence="1">
    <location>
        <begin position="8"/>
        <end position="27"/>
    </location>
</feature>
<evidence type="ECO:0000313" key="2">
    <source>
        <dbReference type="EMBL" id="KAJ4827183.1"/>
    </source>
</evidence>